<feature type="domain" description="P-type ATPase A" evidence="20">
    <location>
        <begin position="153"/>
        <end position="293"/>
    </location>
</feature>
<evidence type="ECO:0000256" key="19">
    <source>
        <dbReference type="SAM" id="MobiDB-lite"/>
    </source>
</evidence>
<organism evidence="23 24">
    <name type="scientific">Dictyostelium purpureum</name>
    <name type="common">Slime mold</name>
    <dbReference type="NCBI Taxonomy" id="5786"/>
    <lineage>
        <taxon>Eukaryota</taxon>
        <taxon>Amoebozoa</taxon>
        <taxon>Evosea</taxon>
        <taxon>Eumycetozoa</taxon>
        <taxon>Dictyostelia</taxon>
        <taxon>Dictyosteliales</taxon>
        <taxon>Dictyosteliaceae</taxon>
        <taxon>Dictyostelium</taxon>
    </lineage>
</organism>
<dbReference type="GO" id="GO:0005802">
    <property type="term" value="C:trans-Golgi network"/>
    <property type="evidence" value="ECO:0000318"/>
    <property type="project" value="GO_Central"/>
</dbReference>
<dbReference type="Pfam" id="PF16212">
    <property type="entry name" value="PhoLip_ATPase_C"/>
    <property type="match status" value="1"/>
</dbReference>
<dbReference type="SUPFAM" id="SSF56784">
    <property type="entry name" value="HAD-like"/>
    <property type="match status" value="1"/>
</dbReference>
<feature type="binding site" evidence="16">
    <location>
        <position position="631"/>
    </location>
    <ligand>
        <name>ATP</name>
        <dbReference type="ChEBI" id="CHEBI:30616"/>
    </ligand>
</feature>
<dbReference type="SFLD" id="SFLDS00003">
    <property type="entry name" value="Haloacid_Dehalogenase"/>
    <property type="match status" value="1"/>
</dbReference>
<feature type="transmembrane region" description="Helical" evidence="18">
    <location>
        <begin position="934"/>
        <end position="956"/>
    </location>
</feature>
<evidence type="ECO:0000256" key="9">
    <source>
        <dbReference type="ARBA" id="ARBA00022842"/>
    </source>
</evidence>
<feature type="binding site" evidence="16">
    <location>
        <position position="566"/>
    </location>
    <ligand>
        <name>ATP</name>
        <dbReference type="ChEBI" id="CHEBI:30616"/>
    </ligand>
</feature>
<feature type="transmembrane region" description="Helical" evidence="18">
    <location>
        <begin position="1075"/>
        <end position="1093"/>
    </location>
</feature>
<dbReference type="InterPro" id="IPR023298">
    <property type="entry name" value="ATPase_P-typ_TM_dom_sf"/>
</dbReference>
<dbReference type="InterPro" id="IPR036412">
    <property type="entry name" value="HAD-like_sf"/>
</dbReference>
<feature type="binding site" evidence="16">
    <location>
        <position position="608"/>
    </location>
    <ligand>
        <name>ATP</name>
        <dbReference type="ChEBI" id="CHEBI:30616"/>
    </ligand>
</feature>
<dbReference type="InterPro" id="IPR008250">
    <property type="entry name" value="ATPase_P-typ_transduc_dom_A_sf"/>
</dbReference>
<keyword evidence="24" id="KW-1185">Reference proteome</keyword>
<evidence type="ECO:0000256" key="15">
    <source>
        <dbReference type="PIRSR" id="PIRSR606539-1"/>
    </source>
</evidence>
<dbReference type="AlphaFoldDB" id="F0ZR69"/>
<feature type="transmembrane region" description="Helical" evidence="18">
    <location>
        <begin position="318"/>
        <end position="336"/>
    </location>
</feature>
<dbReference type="FunFam" id="2.70.150.10:FF:000007">
    <property type="entry name" value="Phospholipid-transporting ATPase"/>
    <property type="match status" value="1"/>
</dbReference>
<dbReference type="InterPro" id="IPR044492">
    <property type="entry name" value="P_typ_ATPase_HD_dom"/>
</dbReference>
<feature type="binding site" evidence="16">
    <location>
        <position position="827"/>
    </location>
    <ligand>
        <name>ATP</name>
        <dbReference type="ChEBI" id="CHEBI:30616"/>
    </ligand>
</feature>
<comment type="similarity">
    <text evidence="3 18">Belongs to the cation transport ATPase (P-type) (TC 3.A.3) family. Type IV subfamily.</text>
</comment>
<evidence type="ECO:0000256" key="7">
    <source>
        <dbReference type="ARBA" id="ARBA00022741"/>
    </source>
</evidence>
<dbReference type="NCBIfam" id="TIGR01652">
    <property type="entry name" value="ATPase-Plipid"/>
    <property type="match status" value="1"/>
</dbReference>
<evidence type="ECO:0000256" key="10">
    <source>
        <dbReference type="ARBA" id="ARBA00022967"/>
    </source>
</evidence>
<keyword evidence="12" id="KW-0445">Lipid transport</keyword>
<dbReference type="GO" id="GO:0006897">
    <property type="term" value="P:endocytosis"/>
    <property type="evidence" value="ECO:0000318"/>
    <property type="project" value="GO_Central"/>
</dbReference>
<keyword evidence="4" id="KW-0813">Transport</keyword>
<dbReference type="Pfam" id="PF16209">
    <property type="entry name" value="PhoLip_ATPase_N"/>
    <property type="match status" value="1"/>
</dbReference>
<dbReference type="InterPro" id="IPR006539">
    <property type="entry name" value="P-type_ATPase_IV"/>
</dbReference>
<evidence type="ECO:0000256" key="14">
    <source>
        <dbReference type="ARBA" id="ARBA00034036"/>
    </source>
</evidence>
<sequence>MTNMGSTTEIEIIDGDKPNQNSPLIGVPRSSYSESNHDVDTRTSLEKFKDFILGNHVYLERTIDLDMDQQRKKNQKYNLYSFIFVILYEQFKYFFNLYFLLVALSQFIPPLQTGYLFTYVSPLVFVLAVTIFKEAYDDFKRFRRDKEANSQHYQKLTKNGLVSIPSSDIKVGDLIKVETNQRVPCDMIFLKTTEKNGSSFIRTDQLDGETDWKLRRSVGMTQKLLTDEQLFEMSASIYAEKPKKDIYNFIGNFINKETGETEGLSVENTLWSNTVIASGNVIGCAVYTGRETRCVMNTSTPSTKVGLLDNELNNLSKVLFVLLLCLSLLMITLKGYRGHWYIYLFRYLLLFSAIIPISMRVNLDLGKTVYSWMMMRDPLIPGTVVRTSTIPEELGRVEYLLTDKTGTLTQNDMVFKKLHLGTVSYSSDSIQELENDLRQSYTNQNNLNNSSSGTNNQTNTNNKIKPRKNLNQKIKEAITAIALCHNVTPVLDDGSEEIQLNLDKKKKKKRFFGRKQYETLDDEEDSGSTSRNSTGIKNRSDKYDTQESQQDILGKTQNYQASSPDEIALVKFTESIRLILTGRELTTITLLNPLGELENYEILNIFPFTSETKRMGIIVRDSSGVITFYMKGADAIMAKLVQSNDWLDEECGNMAREGLRTLAFGKRVMSEEEYHNFSNAYAFAKTTIADRAAKVQEAISTIEKDLELIALTGVEDKLQAKVKPTLEMLRNADVKVWMLTGDKIETATCIAISTKLVSRTQSLFQISVNDKNRAREKLNQFASMRDSCLVIDGPSLQLCIDNFKDDFMAISTKAPSVVCCRCTPTQKADIVRLIKEKTKKRTCAIGDGGNDVSMIQAADVGIGIVGKEGKQASLAADFSITQFSFIANLILWHGRNSYKRSARLSQFVIHRGLIISFIQCVFSAIYYFAAISIYNGMLLVGYATLYTNAPVFSLVLDEDVPMEIVFRYPELYHELQKGRSLSYKTFFIWVLKSVYQGGAIMLLSIILFESSLNNIVSITFTSLILCELLNVATEINTWHRYMIGSLIVTLLSYIITMMIPQLLAFELQFILSWEFVWKVCVITLVSCLPLYIIQFIKRKIDPPSYTKLIYR</sequence>
<dbReference type="InterPro" id="IPR018303">
    <property type="entry name" value="ATPase_P-typ_P_site"/>
</dbReference>
<accession>F0ZR69</accession>
<dbReference type="PROSITE" id="PS00154">
    <property type="entry name" value="ATPASE_E1_E2"/>
    <property type="match status" value="1"/>
</dbReference>
<dbReference type="GO" id="GO:0005524">
    <property type="term" value="F:ATP binding"/>
    <property type="evidence" value="ECO:0007669"/>
    <property type="project" value="UniProtKB-UniRule"/>
</dbReference>
<dbReference type="InterPro" id="IPR023214">
    <property type="entry name" value="HAD_sf"/>
</dbReference>
<feature type="binding site" evidence="17">
    <location>
        <position position="851"/>
    </location>
    <ligand>
        <name>Mg(2+)</name>
        <dbReference type="ChEBI" id="CHEBI:18420"/>
    </ligand>
</feature>
<keyword evidence="5 18" id="KW-0812">Transmembrane</keyword>
<feature type="region of interest" description="Disordered" evidence="19">
    <location>
        <begin position="519"/>
        <end position="549"/>
    </location>
</feature>
<feature type="transmembrane region" description="Helical" evidence="18">
    <location>
        <begin position="115"/>
        <end position="136"/>
    </location>
</feature>
<dbReference type="Gene3D" id="2.70.150.10">
    <property type="entry name" value="Calcium-transporting ATPase, cytoplasmic transduction domain A"/>
    <property type="match status" value="1"/>
</dbReference>
<dbReference type="InterPro" id="IPR032631">
    <property type="entry name" value="P-type_ATPase_N"/>
</dbReference>
<feature type="transmembrane region" description="Helical" evidence="18">
    <location>
        <begin position="908"/>
        <end position="928"/>
    </location>
</feature>
<dbReference type="EMBL" id="GL871136">
    <property type="protein sequence ID" value="EGC33560.1"/>
    <property type="molecule type" value="Genomic_DNA"/>
</dbReference>
<keyword evidence="6 17" id="KW-0479">Metal-binding</keyword>
<evidence type="ECO:0000256" key="3">
    <source>
        <dbReference type="ARBA" id="ARBA00008109"/>
    </source>
</evidence>
<evidence type="ECO:0000259" key="22">
    <source>
        <dbReference type="Pfam" id="PF16212"/>
    </source>
</evidence>
<keyword evidence="9 17" id="KW-0460">Magnesium</keyword>
<feature type="binding site" evidence="16">
    <location>
        <position position="742"/>
    </location>
    <ligand>
        <name>ATP</name>
        <dbReference type="ChEBI" id="CHEBI:30616"/>
    </ligand>
</feature>
<feature type="binding site" evidence="16">
    <location>
        <position position="851"/>
    </location>
    <ligand>
        <name>ATP</name>
        <dbReference type="ChEBI" id="CHEBI:30616"/>
    </ligand>
</feature>
<dbReference type="SUPFAM" id="SSF81660">
    <property type="entry name" value="Metal cation-transporting ATPase, ATP-binding domain N"/>
    <property type="match status" value="1"/>
</dbReference>
<dbReference type="PRINTS" id="PR00119">
    <property type="entry name" value="CATATPASE"/>
</dbReference>
<feature type="transmembrane region" description="Helical" evidence="18">
    <location>
        <begin position="986"/>
        <end position="1008"/>
    </location>
</feature>
<dbReference type="InterPro" id="IPR032630">
    <property type="entry name" value="P_typ_ATPase_c"/>
</dbReference>
<dbReference type="InterPro" id="IPR023299">
    <property type="entry name" value="ATPase_P-typ_cyto_dom_N"/>
</dbReference>
<feature type="active site" description="4-aspartylphosphate intermediate" evidence="15">
    <location>
        <position position="403"/>
    </location>
</feature>
<dbReference type="eggNOG" id="KOG0210">
    <property type="taxonomic scope" value="Eukaryota"/>
</dbReference>
<feature type="binding site" evidence="17">
    <location>
        <position position="847"/>
    </location>
    <ligand>
        <name>Mg(2+)</name>
        <dbReference type="ChEBI" id="CHEBI:18420"/>
    </ligand>
</feature>
<feature type="binding site" evidence="17">
    <location>
        <position position="405"/>
    </location>
    <ligand>
        <name>Mg(2+)</name>
        <dbReference type="ChEBI" id="CHEBI:18420"/>
    </ligand>
</feature>
<gene>
    <name evidence="23" type="ORF">DICPUDRAFT_48870</name>
</gene>
<evidence type="ECO:0000256" key="8">
    <source>
        <dbReference type="ARBA" id="ARBA00022840"/>
    </source>
</evidence>
<dbReference type="SFLD" id="SFLDG00002">
    <property type="entry name" value="C1.7:_P-type_atpase_like"/>
    <property type="match status" value="1"/>
</dbReference>
<dbReference type="FunCoup" id="F0ZR69">
    <property type="interactions" value="225"/>
</dbReference>
<dbReference type="PANTHER" id="PTHR24092">
    <property type="entry name" value="PROBABLE PHOSPHOLIPID-TRANSPORTING ATPASE"/>
    <property type="match status" value="1"/>
</dbReference>
<comment type="catalytic activity">
    <reaction evidence="14 18">
        <text>ATP + H2O + phospholipidSide 1 = ADP + phosphate + phospholipidSide 2.</text>
        <dbReference type="EC" id="7.6.2.1"/>
    </reaction>
</comment>
<feature type="domain" description="P-type ATPase N-terminal" evidence="21">
    <location>
        <begin position="73"/>
        <end position="119"/>
    </location>
</feature>
<evidence type="ECO:0000256" key="17">
    <source>
        <dbReference type="PIRSR" id="PIRSR606539-3"/>
    </source>
</evidence>
<dbReference type="KEGG" id="dpp:DICPUDRAFT_48870"/>
<proteinExistence type="inferred from homology"/>
<feature type="binding site" evidence="16">
    <location>
        <position position="740"/>
    </location>
    <ligand>
        <name>ATP</name>
        <dbReference type="ChEBI" id="CHEBI:30616"/>
    </ligand>
</feature>
<evidence type="ECO:0000256" key="12">
    <source>
        <dbReference type="ARBA" id="ARBA00023055"/>
    </source>
</evidence>
<dbReference type="STRING" id="5786.F0ZR69"/>
<keyword evidence="13 18" id="KW-0472">Membrane</keyword>
<evidence type="ECO:0000313" key="23">
    <source>
        <dbReference type="EMBL" id="EGC33560.1"/>
    </source>
</evidence>
<keyword evidence="11 18" id="KW-1133">Transmembrane helix</keyword>
<evidence type="ECO:0000256" key="13">
    <source>
        <dbReference type="ARBA" id="ARBA00023136"/>
    </source>
</evidence>
<dbReference type="GO" id="GO:0006890">
    <property type="term" value="P:retrograde vesicle-mediated transport, Golgi to endoplasmic reticulum"/>
    <property type="evidence" value="ECO:0000318"/>
    <property type="project" value="GO_Central"/>
</dbReference>
<dbReference type="Pfam" id="PF00122">
    <property type="entry name" value="E1-E2_ATPase"/>
    <property type="match status" value="1"/>
</dbReference>
<evidence type="ECO:0000256" key="11">
    <source>
        <dbReference type="ARBA" id="ARBA00022989"/>
    </source>
</evidence>
<dbReference type="RefSeq" id="XP_003289909.1">
    <property type="nucleotide sequence ID" value="XM_003289861.1"/>
</dbReference>
<feature type="binding site" evidence="16">
    <location>
        <position position="741"/>
    </location>
    <ligand>
        <name>ATP</name>
        <dbReference type="ChEBI" id="CHEBI:30616"/>
    </ligand>
</feature>
<dbReference type="GO" id="GO:0005768">
    <property type="term" value="C:endosome"/>
    <property type="evidence" value="ECO:0000318"/>
    <property type="project" value="GO_Central"/>
</dbReference>
<dbReference type="InParanoid" id="F0ZR69"/>
<dbReference type="Gene3D" id="3.40.1110.10">
    <property type="entry name" value="Calcium-transporting ATPase, cytoplasmic domain N"/>
    <property type="match status" value="1"/>
</dbReference>
<dbReference type="NCBIfam" id="TIGR01494">
    <property type="entry name" value="ATPase_P-type"/>
    <property type="match status" value="3"/>
</dbReference>
<comment type="subcellular location">
    <subcellularLocation>
        <location evidence="2">Endomembrane system</location>
        <topology evidence="2">Multi-pass membrane protein</topology>
    </subcellularLocation>
    <subcellularLocation>
        <location evidence="18">Membrane</location>
        <topology evidence="18">Multi-pass membrane protein</topology>
    </subcellularLocation>
</comment>
<dbReference type="SFLD" id="SFLDF00027">
    <property type="entry name" value="p-type_atpase"/>
    <property type="match status" value="1"/>
</dbReference>
<evidence type="ECO:0000256" key="1">
    <source>
        <dbReference type="ARBA" id="ARBA00001946"/>
    </source>
</evidence>
<feature type="binding site" evidence="16">
    <location>
        <position position="850"/>
    </location>
    <ligand>
        <name>ATP</name>
        <dbReference type="ChEBI" id="CHEBI:30616"/>
    </ligand>
</feature>
<dbReference type="GO" id="GO:0005886">
    <property type="term" value="C:plasma membrane"/>
    <property type="evidence" value="ECO:0000318"/>
    <property type="project" value="GO_Central"/>
</dbReference>
<reference evidence="24" key="1">
    <citation type="journal article" date="2011" name="Genome Biol.">
        <title>Comparative genomics of the social amoebae Dictyostelium discoideum and Dictyostelium purpureum.</title>
        <authorList>
            <consortium name="US DOE Joint Genome Institute (JGI-PGF)"/>
            <person name="Sucgang R."/>
            <person name="Kuo A."/>
            <person name="Tian X."/>
            <person name="Salerno W."/>
            <person name="Parikh A."/>
            <person name="Feasley C.L."/>
            <person name="Dalin E."/>
            <person name="Tu H."/>
            <person name="Huang E."/>
            <person name="Barry K."/>
            <person name="Lindquist E."/>
            <person name="Shapiro H."/>
            <person name="Bruce D."/>
            <person name="Schmutz J."/>
            <person name="Salamov A."/>
            <person name="Fey P."/>
            <person name="Gaudet P."/>
            <person name="Anjard C."/>
            <person name="Babu M.M."/>
            <person name="Basu S."/>
            <person name="Bushmanova Y."/>
            <person name="van der Wel H."/>
            <person name="Katoh-Kurasawa M."/>
            <person name="Dinh C."/>
            <person name="Coutinho P.M."/>
            <person name="Saito T."/>
            <person name="Elias M."/>
            <person name="Schaap P."/>
            <person name="Kay R.R."/>
            <person name="Henrissat B."/>
            <person name="Eichinger L."/>
            <person name="Rivero F."/>
            <person name="Putnam N.H."/>
            <person name="West C.M."/>
            <person name="Loomis W.F."/>
            <person name="Chisholm R.L."/>
            <person name="Shaulsky G."/>
            <person name="Strassmann J.E."/>
            <person name="Queller D.C."/>
            <person name="Kuspa A."/>
            <person name="Grigoriev I.V."/>
        </authorList>
    </citation>
    <scope>NUCLEOTIDE SEQUENCE [LARGE SCALE GENOMIC DNA]</scope>
    <source>
        <strain evidence="24">QSDP1</strain>
    </source>
</reference>
<feature type="region of interest" description="Disordered" evidence="19">
    <location>
        <begin position="442"/>
        <end position="468"/>
    </location>
</feature>
<keyword evidence="8 16" id="KW-0067">ATP-binding</keyword>
<dbReference type="OrthoDB" id="377733at2759"/>
<evidence type="ECO:0000313" key="24">
    <source>
        <dbReference type="Proteomes" id="UP000001064"/>
    </source>
</evidence>
<dbReference type="GO" id="GO:0000287">
    <property type="term" value="F:magnesium ion binding"/>
    <property type="evidence" value="ECO:0007669"/>
    <property type="project" value="UniProtKB-UniRule"/>
</dbReference>
<keyword evidence="10 18" id="KW-1278">Translocase</keyword>
<evidence type="ECO:0000256" key="16">
    <source>
        <dbReference type="PIRSR" id="PIRSR606539-2"/>
    </source>
</evidence>
<dbReference type="Pfam" id="PF13246">
    <property type="entry name" value="Cation_ATPase"/>
    <property type="match status" value="1"/>
</dbReference>
<feature type="binding site" evidence="17">
    <location>
        <position position="403"/>
    </location>
    <ligand>
        <name>Mg(2+)</name>
        <dbReference type="ChEBI" id="CHEBI:18420"/>
    </ligand>
</feature>
<feature type="binding site" evidence="16">
    <location>
        <position position="403"/>
    </location>
    <ligand>
        <name>ATP</name>
        <dbReference type="ChEBI" id="CHEBI:30616"/>
    </ligand>
</feature>
<dbReference type="GO" id="GO:0140326">
    <property type="term" value="F:ATPase-coupled intramembrane lipid transporter activity"/>
    <property type="evidence" value="ECO:0000318"/>
    <property type="project" value="GO_Central"/>
</dbReference>
<comment type="cofactor">
    <cofactor evidence="1 17">
        <name>Mg(2+)</name>
        <dbReference type="ChEBI" id="CHEBI:18420"/>
    </cofactor>
</comment>
<dbReference type="InterPro" id="IPR001757">
    <property type="entry name" value="P_typ_ATPase"/>
</dbReference>
<feature type="transmembrane region" description="Helical" evidence="18">
    <location>
        <begin position="1043"/>
        <end position="1063"/>
    </location>
</feature>
<feature type="transmembrane region" description="Helical" evidence="18">
    <location>
        <begin position="1014"/>
        <end position="1031"/>
    </location>
</feature>
<feature type="domain" description="P-type ATPase C-terminal" evidence="22">
    <location>
        <begin position="874"/>
        <end position="1102"/>
    </location>
</feature>
<evidence type="ECO:0000256" key="4">
    <source>
        <dbReference type="ARBA" id="ARBA00022448"/>
    </source>
</evidence>
<dbReference type="Gene3D" id="3.40.50.1000">
    <property type="entry name" value="HAD superfamily/HAD-like"/>
    <property type="match status" value="1"/>
</dbReference>
<protein>
    <recommendedName>
        <fullName evidence="18">Phospholipid-transporting ATPase</fullName>
        <ecNumber evidence="18">7.6.2.1</ecNumber>
    </recommendedName>
</protein>
<feature type="compositionally biased region" description="Low complexity" evidence="19">
    <location>
        <begin position="442"/>
        <end position="462"/>
    </location>
</feature>
<dbReference type="GeneID" id="10504271"/>
<dbReference type="SUPFAM" id="SSF81653">
    <property type="entry name" value="Calcium ATPase, transduction domain A"/>
    <property type="match status" value="1"/>
</dbReference>
<dbReference type="FunFam" id="3.40.1110.10:FF:000097">
    <property type="entry name" value="Phospholipid-transporting ATPase"/>
    <property type="match status" value="1"/>
</dbReference>
<dbReference type="GO" id="GO:0045332">
    <property type="term" value="P:phospholipid translocation"/>
    <property type="evidence" value="ECO:0000318"/>
    <property type="project" value="GO_Central"/>
</dbReference>
<dbReference type="SUPFAM" id="SSF81665">
    <property type="entry name" value="Calcium ATPase, transmembrane domain M"/>
    <property type="match status" value="1"/>
</dbReference>
<keyword evidence="7 16" id="KW-0547">Nucleotide-binding</keyword>
<feature type="binding site" evidence="16">
    <location>
        <position position="404"/>
    </location>
    <ligand>
        <name>ATP</name>
        <dbReference type="ChEBI" id="CHEBI:30616"/>
    </ligand>
</feature>
<dbReference type="PANTHER" id="PTHR24092:SF5">
    <property type="entry name" value="PHOSPHOLIPID-TRANSPORTING ATPASE"/>
    <property type="match status" value="1"/>
</dbReference>
<name>F0ZR69_DICPU</name>
<dbReference type="FunFam" id="3.40.50.1000:FF:000009">
    <property type="entry name" value="Phospholipid-transporting ATPase"/>
    <property type="match status" value="1"/>
</dbReference>
<feature type="binding site" evidence="16">
    <location>
        <position position="821"/>
    </location>
    <ligand>
        <name>ATP</name>
        <dbReference type="ChEBI" id="CHEBI:30616"/>
    </ligand>
</feature>
<evidence type="ECO:0000256" key="18">
    <source>
        <dbReference type="RuleBase" id="RU362033"/>
    </source>
</evidence>
<dbReference type="EC" id="7.6.2.1" evidence="18"/>
<dbReference type="VEuPathDB" id="AmoebaDB:DICPUDRAFT_48870"/>
<feature type="region of interest" description="Disordered" evidence="19">
    <location>
        <begin position="1"/>
        <end position="36"/>
    </location>
</feature>
<evidence type="ECO:0000259" key="21">
    <source>
        <dbReference type="Pfam" id="PF16209"/>
    </source>
</evidence>
<evidence type="ECO:0000256" key="2">
    <source>
        <dbReference type="ARBA" id="ARBA00004127"/>
    </source>
</evidence>
<evidence type="ECO:0000256" key="5">
    <source>
        <dbReference type="ARBA" id="ARBA00022692"/>
    </source>
</evidence>
<dbReference type="OMA" id="IAITTWH"/>
<feature type="compositionally biased region" description="Polar residues" evidence="19">
    <location>
        <begin position="527"/>
        <end position="537"/>
    </location>
</feature>
<feature type="binding site" evidence="16">
    <location>
        <position position="405"/>
    </location>
    <ligand>
        <name>ATP</name>
        <dbReference type="ChEBI" id="CHEBI:30616"/>
    </ligand>
</feature>
<dbReference type="Proteomes" id="UP000001064">
    <property type="component" value="Unassembled WGS sequence"/>
</dbReference>
<evidence type="ECO:0000256" key="6">
    <source>
        <dbReference type="ARBA" id="ARBA00022723"/>
    </source>
</evidence>
<feature type="binding site" evidence="16">
    <location>
        <position position="660"/>
    </location>
    <ligand>
        <name>ATP</name>
        <dbReference type="ChEBI" id="CHEBI:30616"/>
    </ligand>
</feature>
<evidence type="ECO:0000259" key="20">
    <source>
        <dbReference type="Pfam" id="PF00122"/>
    </source>
</evidence>
<dbReference type="GO" id="GO:0016887">
    <property type="term" value="F:ATP hydrolysis activity"/>
    <property type="evidence" value="ECO:0007669"/>
    <property type="project" value="InterPro"/>
</dbReference>
<dbReference type="InterPro" id="IPR059000">
    <property type="entry name" value="ATPase_P-type_domA"/>
</dbReference>
<feature type="transmembrane region" description="Helical" evidence="18">
    <location>
        <begin position="77"/>
        <end position="95"/>
    </location>
</feature>